<reference evidence="1" key="1">
    <citation type="submission" date="2022-07" db="EMBL/GenBank/DDBJ databases">
        <title>Phylogenomic reconstructions and comparative analyses of Kickxellomycotina fungi.</title>
        <authorList>
            <person name="Reynolds N.K."/>
            <person name="Stajich J.E."/>
            <person name="Barry K."/>
            <person name="Grigoriev I.V."/>
            <person name="Crous P."/>
            <person name="Smith M.E."/>
        </authorList>
    </citation>
    <scope>NUCLEOTIDE SEQUENCE</scope>
    <source>
        <strain evidence="1">NRRL 5244</strain>
    </source>
</reference>
<name>A0ACC1JES1_9FUNG</name>
<evidence type="ECO:0000313" key="2">
    <source>
        <dbReference type="Proteomes" id="UP001150603"/>
    </source>
</evidence>
<comment type="caution">
    <text evidence="1">The sequence shown here is derived from an EMBL/GenBank/DDBJ whole genome shotgun (WGS) entry which is preliminary data.</text>
</comment>
<organism evidence="1 2">
    <name type="scientific">Linderina macrospora</name>
    <dbReference type="NCBI Taxonomy" id="4868"/>
    <lineage>
        <taxon>Eukaryota</taxon>
        <taxon>Fungi</taxon>
        <taxon>Fungi incertae sedis</taxon>
        <taxon>Zoopagomycota</taxon>
        <taxon>Kickxellomycotina</taxon>
        <taxon>Kickxellomycetes</taxon>
        <taxon>Kickxellales</taxon>
        <taxon>Kickxellaceae</taxon>
        <taxon>Linderina</taxon>
    </lineage>
</organism>
<protein>
    <submittedName>
        <fullName evidence="1">Uncharacterized protein</fullName>
    </submittedName>
</protein>
<accession>A0ACC1JES1</accession>
<dbReference type="Proteomes" id="UP001150603">
    <property type="component" value="Unassembled WGS sequence"/>
</dbReference>
<evidence type="ECO:0000313" key="1">
    <source>
        <dbReference type="EMBL" id="KAJ1949400.1"/>
    </source>
</evidence>
<gene>
    <name evidence="1" type="ORF">FBU59_001162</name>
</gene>
<dbReference type="EMBL" id="JANBPW010000466">
    <property type="protein sequence ID" value="KAJ1949400.1"/>
    <property type="molecule type" value="Genomic_DNA"/>
</dbReference>
<sequence>MDGNTNAQLNNLFQLFSQAEQSARRQSEQSMYATGAQDTQYQRSSTYDSPPSANTSTQSVAGSTPHIPQKEVSLSLLQTLLKTQQQPAAAATSHAPMSVTELEKSLAQAAGAQMFMPPPQTSMPQTSMPQTSMALGSVPPPPPPQQQQQQQAAPKAFSPIEQLKRMAVAQSFSVGGRHEQQATSVSSDPEPLASSMITSPSSMASSPSVKAASVPLSAGTYQQSGRKKPRVNVLNIDAKRIKARGAPENTPISMLQQPARFKPGRLVAVSRDYICYAVRTKEGGRVRIIHQLHGQRAMMAGHTNSIVDMAFHPCSANPAAPQVLASVGKDNRLIVWSVGPVDDENGSVEGAIDYEPFINVDSGGDAQFSSIAWRQSPHASMLELVVSTDKGFMLVKAPMPLAEGERTESVPGDQLHILPVLTDSPVTAVTCTGTRWVFVAFADKSVRLYDIDHAWESSSTPYTLVGEVAQCSHPVDTLYYIEPTTASDKAGHILAGYSMNRHLQLWWLGAHVGESALIHAVNFVGMPHRPSHGFVSVTYEPQARLVVGAASNAPSVVFSMKVSGHGTSMHLNFPQGHALPEDQPTLSMVAAYEGDAGLSIYAVHTRLVQQLQIRGIRATPHEGMPDPADTYAAQQPQPEADGSEKEREEICLEVNRIVDRVNSIDLGEGLVPEASPNAIADAFNILPPAPPQPPQELLAARSPLAGSSSAAIRSPVLAATTATAAPSLPRQPSATKQDVAAEIRTAVQESIAAQRIPAQVSAAIASALPAINSNVQLSADAEQRLVDRISASVETKVAQDMARIMETTLIPAYSRATTAMFEQMKTTFEAGLQEWWMRFAQVMPPPPPPIATPLAHVSMPQQAPMPPPMPMPQGFSQPSVMSPVNNANYLESLKNLLNGQKPKQ</sequence>
<keyword evidence="2" id="KW-1185">Reference proteome</keyword>
<proteinExistence type="predicted"/>